<name>G6AUE9_9BACT</name>
<dbReference type="eggNOG" id="COG5293">
    <property type="taxonomic scope" value="Bacteria"/>
</dbReference>
<dbReference type="GeneID" id="78336124"/>
<dbReference type="RefSeq" id="WP_007896997.1">
    <property type="nucleotide sequence ID" value="NZ_JH379357.1"/>
</dbReference>
<dbReference type="PATRIC" id="fig|1002367.3.peg.191"/>
<proteinExistence type="predicted"/>
<accession>G6AUE9</accession>
<organism evidence="3 4">
    <name type="scientific">Leyella stercorea DSM 18206</name>
    <dbReference type="NCBI Taxonomy" id="1002367"/>
    <lineage>
        <taxon>Bacteria</taxon>
        <taxon>Pseudomonadati</taxon>
        <taxon>Bacteroidota</taxon>
        <taxon>Bacteroidia</taxon>
        <taxon>Bacteroidales</taxon>
        <taxon>Prevotellaceae</taxon>
        <taxon>Leyella</taxon>
    </lineage>
</organism>
<gene>
    <name evidence="3" type="ORF">HMPREF0673_00239</name>
</gene>
<dbReference type="HOGENOM" id="CLU_036792_0_0_10"/>
<reference evidence="3 4" key="1">
    <citation type="submission" date="2011-08" db="EMBL/GenBank/DDBJ databases">
        <authorList>
            <person name="Weinstock G."/>
            <person name="Sodergren E."/>
            <person name="Clifton S."/>
            <person name="Fulton L."/>
            <person name="Fulton B."/>
            <person name="Courtney L."/>
            <person name="Fronick C."/>
            <person name="Harrison M."/>
            <person name="Strong C."/>
            <person name="Farmer C."/>
            <person name="Delahaunty K."/>
            <person name="Markovic C."/>
            <person name="Hall O."/>
            <person name="Minx P."/>
            <person name="Tomlinson C."/>
            <person name="Mitreva M."/>
            <person name="Hou S."/>
            <person name="Chen J."/>
            <person name="Wollam A."/>
            <person name="Pepin K.H."/>
            <person name="Johnson M."/>
            <person name="Bhonagiri V."/>
            <person name="Zhang X."/>
            <person name="Suruliraj S."/>
            <person name="Warren W."/>
            <person name="Chinwalla A."/>
            <person name="Mardis E.R."/>
            <person name="Wilson R.K."/>
        </authorList>
    </citation>
    <scope>NUCLEOTIDE SEQUENCE [LARGE SCALE GENOMIC DNA]</scope>
    <source>
        <strain evidence="3 4">DSM 18206</strain>
    </source>
</reference>
<evidence type="ECO:0000259" key="2">
    <source>
        <dbReference type="Pfam" id="PF10088"/>
    </source>
</evidence>
<sequence>MLKEIFCSKFKQPKIEFHKGLNVILGDNNGSNSIGKSTMLLIIDYVFGGDTYAKSDVIDHIGQHEICFCFEFGEVNSYYKRKTAQSKTVFVTDAHYENEKEISLDDYKKLLLQFYNIDDENISFRNIVGLYSRIYGKDNCNEKFVLSAYSKQSFDDSISCLIKIFGKYPEIQNRKEAKKNSEERYKTFCAAVKMDFIKVYSTKKDVDEAEKTLLLEKNDCLALEHQLLTDTSVLTPVQLQTISDLKDEMARVLALKFSHRSKLGKLQVNIGKLKKKVAIDIERLQIYFPSININEIEKINEFHEGLVNELNKTILKQITKEKEILESIEKEEEVIRNKIDSVISLNQANKVVLDKLIELRKSVDNKEKAIADYKRREDLKAEKKDAKDMFEKTQNLILADIQNKLNNEISILNEKVEGKEKQVPLCSLSSKSYTYLCPDDSGTGTNFKNLVLFDLAILALTMLPFVMHDTLLLKNIEKKRMDAIMKLYSQEKKKQIFISFDELADYSPTTQKIAEEYKVLILSPGGNELFGISWSKKITEKHN</sequence>
<keyword evidence="1" id="KW-0175">Coiled coil</keyword>
<protein>
    <recommendedName>
        <fullName evidence="2">DUF2326 domain-containing protein</fullName>
    </recommendedName>
</protein>
<dbReference type="InterPro" id="IPR027417">
    <property type="entry name" value="P-loop_NTPase"/>
</dbReference>
<dbReference type="EMBL" id="AFZZ01000033">
    <property type="protein sequence ID" value="EHJ41967.1"/>
    <property type="molecule type" value="Genomic_DNA"/>
</dbReference>
<feature type="domain" description="DUF2326" evidence="2">
    <location>
        <begin position="432"/>
        <end position="533"/>
    </location>
</feature>
<evidence type="ECO:0000256" key="1">
    <source>
        <dbReference type="SAM" id="Coils"/>
    </source>
</evidence>
<dbReference type="InterPro" id="IPR018760">
    <property type="entry name" value="DUF2326"/>
</dbReference>
<evidence type="ECO:0000313" key="3">
    <source>
        <dbReference type="EMBL" id="EHJ41967.1"/>
    </source>
</evidence>
<comment type="caution">
    <text evidence="3">The sequence shown here is derived from an EMBL/GenBank/DDBJ whole genome shotgun (WGS) entry which is preliminary data.</text>
</comment>
<dbReference type="Pfam" id="PF10088">
    <property type="entry name" value="DUF2326"/>
    <property type="match status" value="1"/>
</dbReference>
<feature type="coiled-coil region" evidence="1">
    <location>
        <begin position="356"/>
        <end position="422"/>
    </location>
</feature>
<dbReference type="AlphaFoldDB" id="G6AUE9"/>
<dbReference type="Gene3D" id="3.40.50.300">
    <property type="entry name" value="P-loop containing nucleotide triphosphate hydrolases"/>
    <property type="match status" value="1"/>
</dbReference>
<dbReference type="Proteomes" id="UP000004407">
    <property type="component" value="Unassembled WGS sequence"/>
</dbReference>
<evidence type="ECO:0000313" key="4">
    <source>
        <dbReference type="Proteomes" id="UP000004407"/>
    </source>
</evidence>